<dbReference type="InterPro" id="IPR005475">
    <property type="entry name" value="Transketolase-like_Pyr-bd"/>
</dbReference>
<dbReference type="SUPFAM" id="SSF52518">
    <property type="entry name" value="Thiamin diphosphate-binding fold (THDP-binding)"/>
    <property type="match status" value="2"/>
</dbReference>
<dbReference type="Pfam" id="PF22613">
    <property type="entry name" value="Transketolase_C_1"/>
    <property type="match status" value="1"/>
</dbReference>
<evidence type="ECO:0000313" key="2">
    <source>
        <dbReference type="EMBL" id="VAV93047.1"/>
    </source>
</evidence>
<organism evidence="2">
    <name type="scientific">hydrothermal vent metagenome</name>
    <dbReference type="NCBI Taxonomy" id="652676"/>
    <lineage>
        <taxon>unclassified sequences</taxon>
        <taxon>metagenomes</taxon>
        <taxon>ecological metagenomes</taxon>
    </lineage>
</organism>
<dbReference type="InterPro" id="IPR041621">
    <property type="entry name" value="PDH_E1_M"/>
</dbReference>
<dbReference type="SMART" id="SM00861">
    <property type="entry name" value="Transket_pyr"/>
    <property type="match status" value="1"/>
</dbReference>
<reference evidence="2" key="1">
    <citation type="submission" date="2018-06" db="EMBL/GenBank/DDBJ databases">
        <authorList>
            <person name="Zhirakovskaya E."/>
        </authorList>
    </citation>
    <scope>NUCLEOTIDE SEQUENCE</scope>
</reference>
<feature type="domain" description="Transketolase-like pyrimidine-binding" evidence="1">
    <location>
        <begin position="302"/>
        <end position="503"/>
    </location>
</feature>
<dbReference type="Gene3D" id="3.40.50.920">
    <property type="match status" value="1"/>
</dbReference>
<dbReference type="PANTHER" id="PTHR43825:SF4">
    <property type="entry name" value="PYRUVATE DEHYDROGENASE E1 COMPONENT"/>
    <property type="match status" value="1"/>
</dbReference>
<dbReference type="InterPro" id="IPR051157">
    <property type="entry name" value="PDH/Transketolase"/>
</dbReference>
<dbReference type="Pfam" id="PF17831">
    <property type="entry name" value="PDH_E1_M"/>
    <property type="match status" value="1"/>
</dbReference>
<dbReference type="AlphaFoldDB" id="A0A3B0RLY0"/>
<feature type="non-terminal residue" evidence="2">
    <location>
        <position position="1"/>
    </location>
</feature>
<sequence length="671" mass="72117">LQAYPSRTKDPDVSDFSTGSVGLGAVAPLFAAATRRYVDNHMGPRPPARFISVAGDAELDEGNIWEAIADPTLAGLGNFTLIVDLNRQSLDRVIPGMKGTRLMEFFANAGWHVVEAKYGRKLERAFREPKGAALRTHIDEMSNEEYQSLFRYEGEELRERILENAGGDVKDLLAAIPDADVAGLIQNLGGHDLDLLLDTFRRCDAVVDRPSVVFAYTVKGWGLPIAGDPMNHSALLSREQVDTLRSTVGLSVASEWDRFDPASDAGQVCDAVGADINNEPPPPRPPLVIPESSGAVTSSRATSTQEAFGRIVVRLGREPDLGDRLVTTSPDVAVSTNLGGWINAKGVFSPTTASEYDSVERPLRWVPGPEGQHIELGISEMNLFMLLGQLGLSYDHHGEMLLPIGTVYDPFVLRGLDALIYSLYNDARFVVVGTPAGVSLAPEGGAHQSTITPSVGLELPGIAQCEPAYAQALDWLLCDGLDRLSAPDGESLYLRLTTRPIDQAPFAEAEARIGSDQLRSDVLGGGYRLKEPADGERVVLAASGAIMPEVLEAANILADEGVAATVIDVTSLDRLYRGWRRALEEAVAENTSPQGTGHLANLIYPSERFAPIVTVHDAATHAMAWLGSVYGQRVVPVGVDRFGESGSIEDIYRVFGLLPGQIVNAALVALN</sequence>
<dbReference type="SUPFAM" id="SSF52922">
    <property type="entry name" value="TK C-terminal domain-like"/>
    <property type="match status" value="1"/>
</dbReference>
<protein>
    <submittedName>
        <fullName evidence="2">Pyruvate dehydrogenase E1 component like</fullName>
    </submittedName>
</protein>
<gene>
    <name evidence="2" type="ORF">MNBD_ACTINO02-625</name>
</gene>
<dbReference type="PANTHER" id="PTHR43825">
    <property type="entry name" value="PYRUVATE DEHYDROGENASE E1 COMPONENT"/>
    <property type="match status" value="1"/>
</dbReference>
<accession>A0A3B0RLY0</accession>
<proteinExistence type="predicted"/>
<dbReference type="InterPro" id="IPR009014">
    <property type="entry name" value="Transketo_C/PFOR_II"/>
</dbReference>
<dbReference type="EMBL" id="UOEK01000037">
    <property type="protein sequence ID" value="VAV93047.1"/>
    <property type="molecule type" value="Genomic_DNA"/>
</dbReference>
<dbReference type="InterPro" id="IPR029061">
    <property type="entry name" value="THDP-binding"/>
</dbReference>
<dbReference type="InterPro" id="IPR055152">
    <property type="entry name" value="Transketolase-like_C_2"/>
</dbReference>
<dbReference type="Gene3D" id="3.40.50.970">
    <property type="match status" value="2"/>
</dbReference>
<name>A0A3B0RLY0_9ZZZZ</name>
<evidence type="ECO:0000259" key="1">
    <source>
        <dbReference type="SMART" id="SM00861"/>
    </source>
</evidence>
<keyword evidence="2" id="KW-0670">Pyruvate</keyword>